<dbReference type="PANTHER" id="PTHR46068:SF1">
    <property type="entry name" value="TRANSPOSASE IS30-LIKE HTH DOMAIN-CONTAINING PROTEIN"/>
    <property type="match status" value="1"/>
</dbReference>
<proteinExistence type="predicted"/>
<dbReference type="Gene3D" id="3.30.420.10">
    <property type="entry name" value="Ribonuclease H-like superfamily/Ribonuclease H"/>
    <property type="match status" value="1"/>
</dbReference>
<dbReference type="OrthoDB" id="9981685at2759"/>
<sequence length="158" mass="18211">MGKIASDRSAPRMAKIELGLKPYKFQKVQLLTGKNKLVRLQRCRKLLRRAASQRLERFLFTDEKLFTVQQAHNSQSDRIWSVDGPSTSAIVEHRQHPKSIIFWGGICASSRTPPVFADEGVKINHKVYRRDILEAVVLPWAKKNFGDLNWTFHKAKKT</sequence>
<dbReference type="AlphaFoldDB" id="A0A4Y2CNM0"/>
<name>A0A4Y2CNM0_ARAVE</name>
<organism evidence="1 2">
    <name type="scientific">Araneus ventricosus</name>
    <name type="common">Orbweaver spider</name>
    <name type="synonym">Epeira ventricosa</name>
    <dbReference type="NCBI Taxonomy" id="182803"/>
    <lineage>
        <taxon>Eukaryota</taxon>
        <taxon>Metazoa</taxon>
        <taxon>Ecdysozoa</taxon>
        <taxon>Arthropoda</taxon>
        <taxon>Chelicerata</taxon>
        <taxon>Arachnida</taxon>
        <taxon>Araneae</taxon>
        <taxon>Araneomorphae</taxon>
        <taxon>Entelegynae</taxon>
        <taxon>Araneoidea</taxon>
        <taxon>Araneidae</taxon>
        <taxon>Araneus</taxon>
    </lineage>
</organism>
<dbReference type="PANTHER" id="PTHR46068">
    <property type="entry name" value="PROTEIN CBG27172"/>
    <property type="match status" value="1"/>
</dbReference>
<evidence type="ECO:0008006" key="3">
    <source>
        <dbReference type="Google" id="ProtNLM"/>
    </source>
</evidence>
<dbReference type="Proteomes" id="UP000499080">
    <property type="component" value="Unassembled WGS sequence"/>
</dbReference>
<evidence type="ECO:0000313" key="2">
    <source>
        <dbReference type="Proteomes" id="UP000499080"/>
    </source>
</evidence>
<protein>
    <recommendedName>
        <fullName evidence="3">DDE-1 domain-containing protein</fullName>
    </recommendedName>
</protein>
<evidence type="ECO:0000313" key="1">
    <source>
        <dbReference type="EMBL" id="GBM05953.1"/>
    </source>
</evidence>
<dbReference type="EMBL" id="BGPR01000221">
    <property type="protein sequence ID" value="GBM05953.1"/>
    <property type="molecule type" value="Genomic_DNA"/>
</dbReference>
<gene>
    <name evidence="1" type="ORF">AVEN_80549_1</name>
</gene>
<dbReference type="InterPro" id="IPR036397">
    <property type="entry name" value="RNaseH_sf"/>
</dbReference>
<dbReference type="GO" id="GO:0003676">
    <property type="term" value="F:nucleic acid binding"/>
    <property type="evidence" value="ECO:0007669"/>
    <property type="project" value="InterPro"/>
</dbReference>
<keyword evidence="2" id="KW-1185">Reference proteome</keyword>
<comment type="caution">
    <text evidence="1">The sequence shown here is derived from an EMBL/GenBank/DDBJ whole genome shotgun (WGS) entry which is preliminary data.</text>
</comment>
<accession>A0A4Y2CNM0</accession>
<reference evidence="1 2" key="1">
    <citation type="journal article" date="2019" name="Sci. Rep.">
        <title>Orb-weaving spider Araneus ventricosus genome elucidates the spidroin gene catalogue.</title>
        <authorList>
            <person name="Kono N."/>
            <person name="Nakamura H."/>
            <person name="Ohtoshi R."/>
            <person name="Moran D.A.P."/>
            <person name="Shinohara A."/>
            <person name="Yoshida Y."/>
            <person name="Fujiwara M."/>
            <person name="Mori M."/>
            <person name="Tomita M."/>
            <person name="Arakawa K."/>
        </authorList>
    </citation>
    <scope>NUCLEOTIDE SEQUENCE [LARGE SCALE GENOMIC DNA]</scope>
</reference>